<protein>
    <recommendedName>
        <fullName evidence="3">Asteroid domain-containing protein</fullName>
    </recommendedName>
</protein>
<evidence type="ECO:0000313" key="4">
    <source>
        <dbReference type="EMBL" id="RPB23420.1"/>
    </source>
</evidence>
<gene>
    <name evidence="4" type="ORF">L211DRAFT_868561</name>
</gene>
<feature type="domain" description="Asteroid" evidence="3">
    <location>
        <begin position="158"/>
        <end position="211"/>
    </location>
</feature>
<feature type="compositionally biased region" description="Gly residues" evidence="2">
    <location>
        <begin position="774"/>
        <end position="783"/>
    </location>
</feature>
<feature type="compositionally biased region" description="Acidic residues" evidence="2">
    <location>
        <begin position="784"/>
        <end position="793"/>
    </location>
</feature>
<feature type="region of interest" description="Disordered" evidence="2">
    <location>
        <begin position="604"/>
        <end position="658"/>
    </location>
</feature>
<evidence type="ECO:0000256" key="1">
    <source>
        <dbReference type="ARBA" id="ARBA00007398"/>
    </source>
</evidence>
<feature type="domain" description="Asteroid" evidence="3">
    <location>
        <begin position="323"/>
        <end position="506"/>
    </location>
</feature>
<dbReference type="Proteomes" id="UP000267821">
    <property type="component" value="Unassembled WGS sequence"/>
</dbReference>
<feature type="compositionally biased region" description="Basic residues" evidence="2">
    <location>
        <begin position="287"/>
        <end position="297"/>
    </location>
</feature>
<feature type="region of interest" description="Disordered" evidence="2">
    <location>
        <begin position="772"/>
        <end position="807"/>
    </location>
</feature>
<name>A0A3N4LKT4_9PEZI</name>
<comment type="similarity">
    <text evidence="1">Belongs to the asteroid family.</text>
</comment>
<sequence>MGIPGLYSLLRPYAQPFIFPTPTPESEQSTHLYIDGPALAYHVYHTSLNANYYDSLGRVRRNPFDAVVEYDEFVEEVGAFLGRLEEVGFAIQKVFFDGYLPKIKLPTRLSRLSHSLSQLKAYHSQHPTHIPSFNSSHRNATSSTRATPTSRPHSLPSPPFIVSTALSYLVGSKWKELVETVPGEADAWCATAAVRRGGWVMTGDTDLLLYGHDSDEIVDEGGERAWGVMMFRDFYFFQQKGKDGTDHWVAKAMVFRPNLLNKALFGGEDLTNIFAASPAPLKQSPSGKKKGVKKPNRKPVSTAPSIIDQFDQTKFPKATARPPSLLNLAHHLQNEPCASMARLKQLVKASSLLPDVSQREMAFRREYVLVTPPPLEPREKLEGKSPVPEVDIEWQIKHLDSRFSELVYQLPCLSNQVHPPMISVLSPKRTRKAGEVDEIEVDSFLPFLYEDPTRSGAWDVGREIRRVVYGILEAYQNKVSREQGCAAKMVKLVVKEHVRKGKRIKEVVVEGEGVAMTPGEEMKRERILTQGLAEFIETWKGKRDKPSTKGGTKRERSCGCSNYWWVEMIVEMIVRDYAEKGKNMPLSSEVGVIVHMLSQAAKGAGHRCGEEEEEEEEEGRGVLKSKSAIVNTASGAPIDSTPAPQEPRSDSPQHQKLGPPQRWTWSMIHLFAQVQAGVYSLWMLKQLMVFALALGDTLSMEERRNMVDLATLLNRVPPVENVIAGKKFLEGMAKQQDGVNRRHCQVCGFGEDLIMSALVHKWHTWGVEPEEIGLDGGEAGDGGEAQEEAEEQGGEGQGTWGGMEVDF</sequence>
<feature type="region of interest" description="Disordered" evidence="2">
    <location>
        <begin position="278"/>
        <end position="302"/>
    </location>
</feature>
<keyword evidence="5" id="KW-1185">Reference proteome</keyword>
<evidence type="ECO:0000259" key="3">
    <source>
        <dbReference type="Pfam" id="PF12813"/>
    </source>
</evidence>
<dbReference type="Gene3D" id="3.40.50.1010">
    <property type="entry name" value="5'-nuclease"/>
    <property type="match status" value="1"/>
</dbReference>
<dbReference type="EMBL" id="ML121546">
    <property type="protein sequence ID" value="RPB23420.1"/>
    <property type="molecule type" value="Genomic_DNA"/>
</dbReference>
<feature type="region of interest" description="Disordered" evidence="2">
    <location>
        <begin position="128"/>
        <end position="156"/>
    </location>
</feature>
<dbReference type="OrthoDB" id="5297549at2759"/>
<dbReference type="InParanoid" id="A0A3N4LKT4"/>
<dbReference type="InterPro" id="IPR029060">
    <property type="entry name" value="PIN-like_dom_sf"/>
</dbReference>
<dbReference type="PANTHER" id="PTHR15665:SF1">
    <property type="entry name" value="PROTEIN ASTEROID HOMOLOG 1"/>
    <property type="match status" value="1"/>
</dbReference>
<dbReference type="SUPFAM" id="SSF88723">
    <property type="entry name" value="PIN domain-like"/>
    <property type="match status" value="1"/>
</dbReference>
<dbReference type="Pfam" id="PF12813">
    <property type="entry name" value="XPG_I_2"/>
    <property type="match status" value="2"/>
</dbReference>
<proteinExistence type="inferred from homology"/>
<dbReference type="InterPro" id="IPR026832">
    <property type="entry name" value="Asteroid"/>
</dbReference>
<reference evidence="4 5" key="1">
    <citation type="journal article" date="2018" name="Nat. Ecol. Evol.">
        <title>Pezizomycetes genomes reveal the molecular basis of ectomycorrhizal truffle lifestyle.</title>
        <authorList>
            <person name="Murat C."/>
            <person name="Payen T."/>
            <person name="Noel B."/>
            <person name="Kuo A."/>
            <person name="Morin E."/>
            <person name="Chen J."/>
            <person name="Kohler A."/>
            <person name="Krizsan K."/>
            <person name="Balestrini R."/>
            <person name="Da Silva C."/>
            <person name="Montanini B."/>
            <person name="Hainaut M."/>
            <person name="Levati E."/>
            <person name="Barry K.W."/>
            <person name="Belfiori B."/>
            <person name="Cichocki N."/>
            <person name="Clum A."/>
            <person name="Dockter R.B."/>
            <person name="Fauchery L."/>
            <person name="Guy J."/>
            <person name="Iotti M."/>
            <person name="Le Tacon F."/>
            <person name="Lindquist E.A."/>
            <person name="Lipzen A."/>
            <person name="Malagnac F."/>
            <person name="Mello A."/>
            <person name="Molinier V."/>
            <person name="Miyauchi S."/>
            <person name="Poulain J."/>
            <person name="Riccioni C."/>
            <person name="Rubini A."/>
            <person name="Sitrit Y."/>
            <person name="Splivallo R."/>
            <person name="Traeger S."/>
            <person name="Wang M."/>
            <person name="Zifcakova L."/>
            <person name="Wipf D."/>
            <person name="Zambonelli A."/>
            <person name="Paolocci F."/>
            <person name="Nowrousian M."/>
            <person name="Ottonello S."/>
            <person name="Baldrian P."/>
            <person name="Spatafora J.W."/>
            <person name="Henrissat B."/>
            <person name="Nagy L.G."/>
            <person name="Aury J.M."/>
            <person name="Wincker P."/>
            <person name="Grigoriev I.V."/>
            <person name="Bonfante P."/>
            <person name="Martin F.M."/>
        </authorList>
    </citation>
    <scope>NUCLEOTIDE SEQUENCE [LARGE SCALE GENOMIC DNA]</scope>
    <source>
        <strain evidence="4 5">ATCC MYA-4762</strain>
    </source>
</reference>
<accession>A0A3N4LKT4</accession>
<dbReference type="PANTHER" id="PTHR15665">
    <property type="entry name" value="ASTEROID PROTEIN"/>
    <property type="match status" value="1"/>
</dbReference>
<feature type="compositionally biased region" description="Polar residues" evidence="2">
    <location>
        <begin position="128"/>
        <end position="139"/>
    </location>
</feature>
<organism evidence="4 5">
    <name type="scientific">Terfezia boudieri ATCC MYA-4762</name>
    <dbReference type="NCBI Taxonomy" id="1051890"/>
    <lineage>
        <taxon>Eukaryota</taxon>
        <taxon>Fungi</taxon>
        <taxon>Dikarya</taxon>
        <taxon>Ascomycota</taxon>
        <taxon>Pezizomycotina</taxon>
        <taxon>Pezizomycetes</taxon>
        <taxon>Pezizales</taxon>
        <taxon>Pezizaceae</taxon>
        <taxon>Terfezia</taxon>
    </lineage>
</organism>
<dbReference type="InterPro" id="IPR039436">
    <property type="entry name" value="Asteroid_dom"/>
</dbReference>
<evidence type="ECO:0000313" key="5">
    <source>
        <dbReference type="Proteomes" id="UP000267821"/>
    </source>
</evidence>
<dbReference type="STRING" id="1051890.A0A3N4LKT4"/>
<dbReference type="AlphaFoldDB" id="A0A3N4LKT4"/>
<feature type="compositionally biased region" description="Low complexity" evidence="2">
    <location>
        <begin position="140"/>
        <end position="154"/>
    </location>
</feature>
<evidence type="ECO:0000256" key="2">
    <source>
        <dbReference type="SAM" id="MobiDB-lite"/>
    </source>
</evidence>